<protein>
    <submittedName>
        <fullName evidence="3">Nitrogen permease regulator 2</fullName>
    </submittedName>
</protein>
<evidence type="ECO:0000313" key="4">
    <source>
        <dbReference type="Proteomes" id="UP001498398"/>
    </source>
</evidence>
<dbReference type="Proteomes" id="UP001498398">
    <property type="component" value="Unassembled WGS sequence"/>
</dbReference>
<feature type="compositionally biased region" description="Basic and acidic residues" evidence="2">
    <location>
        <begin position="482"/>
        <end position="495"/>
    </location>
</feature>
<evidence type="ECO:0000256" key="1">
    <source>
        <dbReference type="ARBA" id="ARBA00008433"/>
    </source>
</evidence>
<dbReference type="PANTHER" id="PTHR12991:SF10">
    <property type="entry name" value="GATOR COMPLEX PROTEIN NPRL2"/>
    <property type="match status" value="1"/>
</dbReference>
<name>A0ABR1JZI5_9AGAR</name>
<dbReference type="PANTHER" id="PTHR12991">
    <property type="entry name" value="NITROGEN PERMEASE REGULATOR 2/TUMOR SUPPRESSOR CANDIDATE 4"/>
    <property type="match status" value="1"/>
</dbReference>
<keyword evidence="4" id="KW-1185">Reference proteome</keyword>
<organism evidence="3 4">
    <name type="scientific">Marasmiellus scandens</name>
    <dbReference type="NCBI Taxonomy" id="2682957"/>
    <lineage>
        <taxon>Eukaryota</taxon>
        <taxon>Fungi</taxon>
        <taxon>Dikarya</taxon>
        <taxon>Basidiomycota</taxon>
        <taxon>Agaricomycotina</taxon>
        <taxon>Agaricomycetes</taxon>
        <taxon>Agaricomycetidae</taxon>
        <taxon>Agaricales</taxon>
        <taxon>Marasmiineae</taxon>
        <taxon>Omphalotaceae</taxon>
        <taxon>Marasmiellus</taxon>
    </lineage>
</organism>
<dbReference type="EMBL" id="JBANRG010000004">
    <property type="protein sequence ID" value="KAK7467239.1"/>
    <property type="molecule type" value="Genomic_DNA"/>
</dbReference>
<feature type="compositionally biased region" description="Polar residues" evidence="2">
    <location>
        <begin position="508"/>
        <end position="545"/>
    </location>
</feature>
<gene>
    <name evidence="3" type="primary">NPR2</name>
    <name evidence="3" type="ORF">VKT23_004296</name>
</gene>
<feature type="region of interest" description="Disordered" evidence="2">
    <location>
        <begin position="410"/>
        <end position="545"/>
    </location>
</feature>
<feature type="compositionally biased region" description="Polar residues" evidence="2">
    <location>
        <begin position="435"/>
        <end position="457"/>
    </location>
</feature>
<feature type="compositionally biased region" description="Polar residues" evidence="2">
    <location>
        <begin position="410"/>
        <end position="419"/>
    </location>
</feature>
<proteinExistence type="inferred from homology"/>
<evidence type="ECO:0000313" key="3">
    <source>
        <dbReference type="EMBL" id="KAK7467239.1"/>
    </source>
</evidence>
<comment type="similarity">
    <text evidence="1">Belongs to the NPR2 family.</text>
</comment>
<comment type="caution">
    <text evidence="3">The sequence shown here is derived from an EMBL/GenBank/DDBJ whole genome shotgun (WGS) entry which is preliminary data.</text>
</comment>
<accession>A0ABR1JZI5</accession>
<reference evidence="3 4" key="1">
    <citation type="submission" date="2024-01" db="EMBL/GenBank/DDBJ databases">
        <title>A draft genome for the cacao thread blight pathogen Marasmiellus scandens.</title>
        <authorList>
            <person name="Baruah I.K."/>
            <person name="Leung J."/>
            <person name="Bukari Y."/>
            <person name="Amoako-Attah I."/>
            <person name="Meinhardt L.W."/>
            <person name="Bailey B.A."/>
            <person name="Cohen S.P."/>
        </authorList>
    </citation>
    <scope>NUCLEOTIDE SEQUENCE [LARGE SCALE GENOMIC DNA]</scope>
    <source>
        <strain evidence="3 4">GH-19</strain>
    </source>
</reference>
<evidence type="ECO:0000256" key="2">
    <source>
        <dbReference type="SAM" id="MobiDB-lite"/>
    </source>
</evidence>
<sequence>MPSDGDSFLPRIQSVFYAGFDAVAGPRIIAQVPEGLIAVTQHTTSVPPTPAVENPPSLLYSPRKTRSTSTNHTLFHFEEISKYVIPPPALCGRLVTCSTRGHRIIGFPSLLRGQKYQRNFFRYNLCFVFEKSADLSCYEPIVRKVSRVLSSCEAESGFLSSSSASTMHAIIEQLYEDLNSYSETSIPIDHFNSIELKIFPFYPNPQPVKDWMVPVALINLERRIEDNWDLTMVKVCRFINGVNHVSRIAHLAECDIDLTRQAISHLLYYQVIMTIDIFQYSNMYTLRKSIQWLADEAHVKEECGPYCTKPGNTVPDWPKLLHLYSRLRPGKTISEWMEEHNVNGLGIDVRRFTSFGVIKGFLRRVHRWPVLVTPIKPPVPTANPDMNPDVLQGRKRGQSFTEPAVQATVTPMGTPSQAQHLFRGRPPQTAAVPATSLSSDQATSAPTTPHESATSGVEPNKELAFSPPAPASQIYHRTRRSSAAERILEQLRNRDQQNVNRVAPHASPRTSWLQYPAENSPSSTVPGMPGITTTSSTPQDNPTPNSTAYLPSANSRFVAGGAANVQPGLKSTLIVQRPRLSRSPSAPVVRTLNGVLDKGDAALPLPVMYPPELIKLLDGDHHTDELAVKFEAGWPLLEKWLIEIGSGSGPGDFGNISIIYS</sequence>
<feature type="region of interest" description="Disordered" evidence="2">
    <location>
        <begin position="45"/>
        <end position="65"/>
    </location>
</feature>
<dbReference type="Pfam" id="PF06218">
    <property type="entry name" value="NPR2"/>
    <property type="match status" value="2"/>
</dbReference>
<dbReference type="InterPro" id="IPR009348">
    <property type="entry name" value="NPR2-like"/>
</dbReference>